<accession>A0A504Z096</accession>
<dbReference type="AlphaFoldDB" id="A0A504Z096"/>
<evidence type="ECO:0000256" key="1">
    <source>
        <dbReference type="SAM" id="Phobius"/>
    </source>
</evidence>
<keyword evidence="1" id="KW-0472">Membrane</keyword>
<keyword evidence="3" id="KW-1185">Reference proteome</keyword>
<sequence length="176" mass="20306">MNIGFYDRIRMSFSCVPPVLLSYSHILVVSIQLTFHAALPALGMVDSRLEQMRTVAKREETSTKDLTEAYKTRGSHMWLGSCSQLGVVEDILAWNKYDIHRNNFLISLDTEVVLLVNETVRPELRNCNSTHEHTVQTSELPSSVTLELLCTQVERMYFFVRLKKQKSDKDIARHLY</sequence>
<name>A0A504Z096_FASGI</name>
<evidence type="ECO:0000313" key="2">
    <source>
        <dbReference type="EMBL" id="TPP66229.1"/>
    </source>
</evidence>
<reference evidence="2 3" key="1">
    <citation type="submission" date="2019-04" db="EMBL/GenBank/DDBJ databases">
        <title>Annotation for the trematode Fasciola gigantica.</title>
        <authorList>
            <person name="Choi Y.-J."/>
        </authorList>
    </citation>
    <scope>NUCLEOTIDE SEQUENCE [LARGE SCALE GENOMIC DNA]</scope>
    <source>
        <strain evidence="2">Uganda_cow_1</strain>
    </source>
</reference>
<gene>
    <name evidence="2" type="ORF">FGIG_05798</name>
</gene>
<dbReference type="EMBL" id="SUNJ01002132">
    <property type="protein sequence ID" value="TPP66229.1"/>
    <property type="molecule type" value="Genomic_DNA"/>
</dbReference>
<comment type="caution">
    <text evidence="2">The sequence shown here is derived from an EMBL/GenBank/DDBJ whole genome shotgun (WGS) entry which is preliminary data.</text>
</comment>
<organism evidence="2 3">
    <name type="scientific">Fasciola gigantica</name>
    <name type="common">Giant liver fluke</name>
    <dbReference type="NCBI Taxonomy" id="46835"/>
    <lineage>
        <taxon>Eukaryota</taxon>
        <taxon>Metazoa</taxon>
        <taxon>Spiralia</taxon>
        <taxon>Lophotrochozoa</taxon>
        <taxon>Platyhelminthes</taxon>
        <taxon>Trematoda</taxon>
        <taxon>Digenea</taxon>
        <taxon>Plagiorchiida</taxon>
        <taxon>Echinostomata</taxon>
        <taxon>Echinostomatoidea</taxon>
        <taxon>Fasciolidae</taxon>
        <taxon>Fasciola</taxon>
    </lineage>
</organism>
<proteinExistence type="predicted"/>
<dbReference type="Proteomes" id="UP000316759">
    <property type="component" value="Unassembled WGS sequence"/>
</dbReference>
<keyword evidence="1" id="KW-1133">Transmembrane helix</keyword>
<evidence type="ECO:0000313" key="3">
    <source>
        <dbReference type="Proteomes" id="UP000316759"/>
    </source>
</evidence>
<keyword evidence="1" id="KW-0812">Transmembrane</keyword>
<feature type="transmembrane region" description="Helical" evidence="1">
    <location>
        <begin position="20"/>
        <end position="43"/>
    </location>
</feature>
<protein>
    <submittedName>
        <fullName evidence="2">Uncharacterized protein</fullName>
    </submittedName>
</protein>